<dbReference type="InterPro" id="IPR016135">
    <property type="entry name" value="UBQ-conjugating_enzyme/RWD"/>
</dbReference>
<reference evidence="6 8" key="1">
    <citation type="journal article" date="2018" name="MBio">
        <title>Comparative Genomics Reveals the Core Gene Toolbox for the Fungus-Insect Symbiosis.</title>
        <authorList>
            <person name="Wang Y."/>
            <person name="Stata M."/>
            <person name="Wang W."/>
            <person name="Stajich J.E."/>
            <person name="White M.M."/>
            <person name="Moncalvo J.M."/>
        </authorList>
    </citation>
    <scope>NUCLEOTIDE SEQUENCE [LARGE SCALE GENOMIC DNA]</scope>
    <source>
        <strain evidence="6 8">SWE-8-4</strain>
    </source>
</reference>
<evidence type="ECO:0000313" key="6">
    <source>
        <dbReference type="EMBL" id="PVU93559.1"/>
    </source>
</evidence>
<keyword evidence="4" id="KW-0067">ATP-binding</keyword>
<sequence length="158" mass="17499">MPELPGNTAISPATLKRLKNELMGLMMANIKGITAFPESDNMLSWIGSIEGAAETVYSGLKYKIKIKFSNDFPITAPTIVFTTPIYHPNVDKQGNICLDILKEEWSAVYNVQTILLSLQSLLGEPNPASPLNVDAAKLWENQEAYKTALLEHYNQNSD</sequence>
<evidence type="ECO:0000256" key="2">
    <source>
        <dbReference type="ARBA" id="ARBA00022786"/>
    </source>
</evidence>
<evidence type="ECO:0000313" key="7">
    <source>
        <dbReference type="EMBL" id="PVU93564.1"/>
    </source>
</evidence>
<keyword evidence="1" id="KW-0808">Transferase</keyword>
<comment type="caution">
    <text evidence="6">The sequence shown here is derived from an EMBL/GenBank/DDBJ whole genome shotgun (WGS) entry which is preliminary data.</text>
</comment>
<organism evidence="6 8">
    <name type="scientific">Smittium simulii</name>
    <dbReference type="NCBI Taxonomy" id="133385"/>
    <lineage>
        <taxon>Eukaryota</taxon>
        <taxon>Fungi</taxon>
        <taxon>Fungi incertae sedis</taxon>
        <taxon>Zoopagomycota</taxon>
        <taxon>Kickxellomycotina</taxon>
        <taxon>Harpellomycetes</taxon>
        <taxon>Harpellales</taxon>
        <taxon>Legeriomycetaceae</taxon>
        <taxon>Smittium</taxon>
    </lineage>
</organism>
<evidence type="ECO:0000256" key="3">
    <source>
        <dbReference type="PROSITE-ProRule" id="PRU10133"/>
    </source>
</evidence>
<feature type="active site" description="Glycyl thioester intermediate" evidence="3">
    <location>
        <position position="97"/>
    </location>
</feature>
<dbReference type="Pfam" id="PF00179">
    <property type="entry name" value="UQ_con"/>
    <property type="match status" value="1"/>
</dbReference>
<evidence type="ECO:0000256" key="1">
    <source>
        <dbReference type="ARBA" id="ARBA00022679"/>
    </source>
</evidence>
<name>A0A2T9YMM6_9FUNG</name>
<keyword evidence="2 4" id="KW-0833">Ubl conjugation pathway</keyword>
<protein>
    <recommendedName>
        <fullName evidence="5">UBC core domain-containing protein</fullName>
    </recommendedName>
</protein>
<dbReference type="PANTHER" id="PTHR24067">
    <property type="entry name" value="UBIQUITIN-CONJUGATING ENZYME E2"/>
    <property type="match status" value="1"/>
</dbReference>
<dbReference type="AlphaFoldDB" id="A0A2T9YMM6"/>
<dbReference type="InterPro" id="IPR000608">
    <property type="entry name" value="UBC"/>
</dbReference>
<dbReference type="SUPFAM" id="SSF54495">
    <property type="entry name" value="UBC-like"/>
    <property type="match status" value="1"/>
</dbReference>
<keyword evidence="8" id="KW-1185">Reference proteome</keyword>
<proteinExistence type="inferred from homology"/>
<comment type="similarity">
    <text evidence="4">Belongs to the ubiquitin-conjugating enzyme family.</text>
</comment>
<dbReference type="InterPro" id="IPR023313">
    <property type="entry name" value="UBQ-conjugating_AS"/>
</dbReference>
<dbReference type="GO" id="GO:0005524">
    <property type="term" value="F:ATP binding"/>
    <property type="evidence" value="ECO:0007669"/>
    <property type="project" value="UniProtKB-UniRule"/>
</dbReference>
<dbReference type="EMBL" id="MBFR01000124">
    <property type="protein sequence ID" value="PVU93559.1"/>
    <property type="molecule type" value="Genomic_DNA"/>
</dbReference>
<evidence type="ECO:0000256" key="4">
    <source>
        <dbReference type="RuleBase" id="RU362109"/>
    </source>
</evidence>
<dbReference type="Gene3D" id="3.10.110.10">
    <property type="entry name" value="Ubiquitin Conjugating Enzyme"/>
    <property type="match status" value="1"/>
</dbReference>
<dbReference type="PROSITE" id="PS50127">
    <property type="entry name" value="UBC_2"/>
    <property type="match status" value="1"/>
</dbReference>
<dbReference type="InterPro" id="IPR050113">
    <property type="entry name" value="Ub_conjugating_enzyme"/>
</dbReference>
<feature type="domain" description="UBC core" evidence="5">
    <location>
        <begin position="13"/>
        <end position="158"/>
    </location>
</feature>
<dbReference type="OrthoDB" id="10253686at2759"/>
<dbReference type="GO" id="GO:0016740">
    <property type="term" value="F:transferase activity"/>
    <property type="evidence" value="ECO:0007669"/>
    <property type="project" value="UniProtKB-KW"/>
</dbReference>
<dbReference type="EMBL" id="MBFR01000124">
    <property type="protein sequence ID" value="PVU93564.1"/>
    <property type="molecule type" value="Genomic_DNA"/>
</dbReference>
<dbReference type="STRING" id="133385.A0A2T9YMM6"/>
<gene>
    <name evidence="6" type="ORF">BB561_003203</name>
    <name evidence="7" type="ORF">BB561_003204</name>
</gene>
<dbReference type="CDD" id="cd23791">
    <property type="entry name" value="UBCc_UBE2C"/>
    <property type="match status" value="1"/>
</dbReference>
<evidence type="ECO:0000313" key="8">
    <source>
        <dbReference type="Proteomes" id="UP000245383"/>
    </source>
</evidence>
<evidence type="ECO:0000259" key="5">
    <source>
        <dbReference type="PROSITE" id="PS50127"/>
    </source>
</evidence>
<dbReference type="PROSITE" id="PS00183">
    <property type="entry name" value="UBC_1"/>
    <property type="match status" value="1"/>
</dbReference>
<dbReference type="SMART" id="SM00212">
    <property type="entry name" value="UBCc"/>
    <property type="match status" value="1"/>
</dbReference>
<keyword evidence="4" id="KW-0547">Nucleotide-binding</keyword>
<accession>A0A2T9YMM6</accession>
<dbReference type="Proteomes" id="UP000245383">
    <property type="component" value="Unassembled WGS sequence"/>
</dbReference>